<evidence type="ECO:0000256" key="1">
    <source>
        <dbReference type="ARBA" id="ARBA00004141"/>
    </source>
</evidence>
<dbReference type="AlphaFoldDB" id="A0A8J2PGT5"/>
<evidence type="ECO:0000256" key="4">
    <source>
        <dbReference type="ARBA" id="ARBA00023136"/>
    </source>
</evidence>
<comment type="caution">
    <text evidence="8">The sequence shown here is derived from an EMBL/GenBank/DDBJ whole genome shotgun (WGS) entry which is preliminary data.</text>
</comment>
<feature type="domain" description="MARVEL" evidence="7">
    <location>
        <begin position="32"/>
        <end position="158"/>
    </location>
</feature>
<feature type="transmembrane region" description="Helical" evidence="6">
    <location>
        <begin position="130"/>
        <end position="148"/>
    </location>
</feature>
<name>A0A8J2PGT5_9HEXA</name>
<dbReference type="PANTHER" id="PTHR22776">
    <property type="entry name" value="MARVEL-CONTAINING POTENTIAL LIPID RAFT-ASSOCIATED PROTEIN"/>
    <property type="match status" value="1"/>
</dbReference>
<dbReference type="GO" id="GO:0016020">
    <property type="term" value="C:membrane"/>
    <property type="evidence" value="ECO:0007669"/>
    <property type="project" value="UniProtKB-SubCell"/>
</dbReference>
<keyword evidence="4 5" id="KW-0472">Membrane</keyword>
<evidence type="ECO:0000256" key="2">
    <source>
        <dbReference type="ARBA" id="ARBA00022692"/>
    </source>
</evidence>
<accession>A0A8J2PGT5</accession>
<feature type="transmembrane region" description="Helical" evidence="6">
    <location>
        <begin position="96"/>
        <end position="118"/>
    </location>
</feature>
<gene>
    <name evidence="8" type="ORF">AFUS01_LOCUS25014</name>
</gene>
<dbReference type="InterPro" id="IPR008253">
    <property type="entry name" value="Marvel"/>
</dbReference>
<dbReference type="PROSITE" id="PS51225">
    <property type="entry name" value="MARVEL"/>
    <property type="match status" value="1"/>
</dbReference>
<dbReference type="EMBL" id="CAJVCH010318214">
    <property type="protein sequence ID" value="CAG7786445.1"/>
    <property type="molecule type" value="Genomic_DNA"/>
</dbReference>
<evidence type="ECO:0000313" key="9">
    <source>
        <dbReference type="Proteomes" id="UP000708208"/>
    </source>
</evidence>
<keyword evidence="2 5" id="KW-0812">Transmembrane</keyword>
<feature type="transmembrane region" description="Helical" evidence="6">
    <location>
        <begin position="68"/>
        <end position="89"/>
    </location>
</feature>
<feature type="transmembrane region" description="Helical" evidence="6">
    <location>
        <begin position="42"/>
        <end position="62"/>
    </location>
</feature>
<dbReference type="InterPro" id="IPR050578">
    <property type="entry name" value="MARVEL-CKLF_proteins"/>
</dbReference>
<reference evidence="8" key="1">
    <citation type="submission" date="2021-06" db="EMBL/GenBank/DDBJ databases">
        <authorList>
            <person name="Hodson N. C."/>
            <person name="Mongue J. A."/>
            <person name="Jaron S. K."/>
        </authorList>
    </citation>
    <scope>NUCLEOTIDE SEQUENCE</scope>
</reference>
<dbReference type="Pfam" id="PF01284">
    <property type="entry name" value="MARVEL"/>
    <property type="match status" value="1"/>
</dbReference>
<evidence type="ECO:0000256" key="3">
    <source>
        <dbReference type="ARBA" id="ARBA00022989"/>
    </source>
</evidence>
<evidence type="ECO:0000313" key="8">
    <source>
        <dbReference type="EMBL" id="CAG7786445.1"/>
    </source>
</evidence>
<dbReference type="PANTHER" id="PTHR22776:SF49">
    <property type="entry name" value="MARVEL DOMAIN-CONTAINING PROTEIN"/>
    <property type="match status" value="1"/>
</dbReference>
<protein>
    <recommendedName>
        <fullName evidence="7">MARVEL domain-containing protein</fullName>
    </recommendedName>
</protein>
<keyword evidence="3 6" id="KW-1133">Transmembrane helix</keyword>
<evidence type="ECO:0000256" key="5">
    <source>
        <dbReference type="PROSITE-ProRule" id="PRU00581"/>
    </source>
</evidence>
<organism evidence="8 9">
    <name type="scientific">Allacma fusca</name>
    <dbReference type="NCBI Taxonomy" id="39272"/>
    <lineage>
        <taxon>Eukaryota</taxon>
        <taxon>Metazoa</taxon>
        <taxon>Ecdysozoa</taxon>
        <taxon>Arthropoda</taxon>
        <taxon>Hexapoda</taxon>
        <taxon>Collembola</taxon>
        <taxon>Symphypleona</taxon>
        <taxon>Sminthuridae</taxon>
        <taxon>Allacma</taxon>
    </lineage>
</organism>
<sequence>MDPETGFPVTHTTTTTTTSTSVVTTLRFDPTYTRSLPGTLKCAQMVLNLIGFICVAVARYSTWTVASWFSFVAMGGLFITLFLFVFFLYHIIEKLYFIPWLLVEWVYCALWTFFYFTAATACASYGGYDSAFAAAAFFGYVAMLLYGFDAYLKYISWRAGEIAQGDRIVNKTTTTTSSPAAY</sequence>
<evidence type="ECO:0000259" key="7">
    <source>
        <dbReference type="PROSITE" id="PS51225"/>
    </source>
</evidence>
<dbReference type="OrthoDB" id="10028364at2759"/>
<dbReference type="Proteomes" id="UP000708208">
    <property type="component" value="Unassembled WGS sequence"/>
</dbReference>
<proteinExistence type="predicted"/>
<keyword evidence="9" id="KW-1185">Reference proteome</keyword>
<comment type="subcellular location">
    <subcellularLocation>
        <location evidence="1">Membrane</location>
        <topology evidence="1">Multi-pass membrane protein</topology>
    </subcellularLocation>
</comment>
<evidence type="ECO:0000256" key="6">
    <source>
        <dbReference type="SAM" id="Phobius"/>
    </source>
</evidence>